<dbReference type="Gene3D" id="2.60.40.790">
    <property type="match status" value="1"/>
</dbReference>
<sequence>MDYSRFDAIELSSEDEEEEEEKRLICERRAAHDAVRRAMESRKRGDAREEIFGLGAGHHGEDVVSLREYAWEDGEREVRVCVELPEEDMSIISSGFRSHSLNVELCGTRRYRFAVAELSMEIRPNQSECFIDEYGRRLVCKIVKFGKCPWSVLACT</sequence>
<organism evidence="2">
    <name type="scientific">Ostreococcus tauri</name>
    <name type="common">Marine green alga</name>
    <dbReference type="NCBI Taxonomy" id="70448"/>
    <lineage>
        <taxon>Eukaryota</taxon>
        <taxon>Viridiplantae</taxon>
        <taxon>Chlorophyta</taxon>
        <taxon>Mamiellophyceae</taxon>
        <taxon>Mamiellales</taxon>
        <taxon>Bathycoccaceae</taxon>
        <taxon>Ostreococcus</taxon>
    </lineage>
</organism>
<name>A0A1Y5HZN7_OSTTA</name>
<evidence type="ECO:0008006" key="3">
    <source>
        <dbReference type="Google" id="ProtNLM"/>
    </source>
</evidence>
<feature type="region of interest" description="Disordered" evidence="1">
    <location>
        <begin position="1"/>
        <end position="22"/>
    </location>
</feature>
<reference evidence="2" key="1">
    <citation type="submission" date="2017-04" db="EMBL/GenBank/DDBJ databases">
        <title>Population genomics of picophytoplankton unveils novel chromosome hypervariability.</title>
        <authorList>
            <consortium name="DOE Joint Genome Institute"/>
            <person name="Blanc-Mathieu R."/>
            <person name="Krasovec M."/>
            <person name="Hebrard M."/>
            <person name="Yau S."/>
            <person name="Desgranges E."/>
            <person name="Martin J."/>
            <person name="Schackwitz W."/>
            <person name="Kuo A."/>
            <person name="Salin G."/>
            <person name="Donnadieu C."/>
            <person name="Desdevises Y."/>
            <person name="Sanchez-Ferandin S."/>
            <person name="Moreau H."/>
            <person name="Rivals E."/>
            <person name="Grigoriev I.V."/>
            <person name="Grimsley N."/>
            <person name="Eyre-Walker A."/>
            <person name="Piganeau G."/>
        </authorList>
    </citation>
    <scope>NUCLEOTIDE SEQUENCE [LARGE SCALE GENOMIC DNA]</scope>
    <source>
        <strain evidence="2">RCC 1115</strain>
    </source>
</reference>
<dbReference type="EMBL" id="KZ155838">
    <property type="protein sequence ID" value="OUS42670.1"/>
    <property type="molecule type" value="Genomic_DNA"/>
</dbReference>
<dbReference type="AlphaFoldDB" id="A0A1Y5HZN7"/>
<dbReference type="Proteomes" id="UP000195557">
    <property type="component" value="Unassembled WGS sequence"/>
</dbReference>
<evidence type="ECO:0000256" key="1">
    <source>
        <dbReference type="SAM" id="MobiDB-lite"/>
    </source>
</evidence>
<dbReference type="InterPro" id="IPR008978">
    <property type="entry name" value="HSP20-like_chaperone"/>
</dbReference>
<gene>
    <name evidence="2" type="ORF">BE221DRAFT_201526</name>
</gene>
<accession>A0A1Y5HZN7</accession>
<dbReference type="SUPFAM" id="SSF49764">
    <property type="entry name" value="HSP20-like chaperones"/>
    <property type="match status" value="1"/>
</dbReference>
<protein>
    <recommendedName>
        <fullName evidence="3">CS domain-containing protein</fullName>
    </recommendedName>
</protein>
<evidence type="ECO:0000313" key="2">
    <source>
        <dbReference type="EMBL" id="OUS42670.1"/>
    </source>
</evidence>
<proteinExistence type="predicted"/>